<comment type="similarity">
    <text evidence="2">Belongs to the bacterial sugar transferase family.</text>
</comment>
<feature type="transmembrane region" description="Helical" evidence="7">
    <location>
        <begin position="128"/>
        <end position="150"/>
    </location>
</feature>
<dbReference type="PANTHER" id="PTHR30576:SF10">
    <property type="entry name" value="SLL5057 PROTEIN"/>
    <property type="match status" value="1"/>
</dbReference>
<protein>
    <submittedName>
        <fullName evidence="9">Undecaprenyl-phosphate galactose phosphotransferase</fullName>
    </submittedName>
</protein>
<dbReference type="Pfam" id="PF13727">
    <property type="entry name" value="CoA_binding_3"/>
    <property type="match status" value="1"/>
</dbReference>
<feature type="transmembrane region" description="Helical" evidence="7">
    <location>
        <begin position="103"/>
        <end position="122"/>
    </location>
</feature>
<keyword evidence="5 7" id="KW-1133">Transmembrane helix</keyword>
<evidence type="ECO:0000313" key="10">
    <source>
        <dbReference type="Proteomes" id="UP000322917"/>
    </source>
</evidence>
<evidence type="ECO:0000313" key="9">
    <source>
        <dbReference type="EMBL" id="SHJ53408.1"/>
    </source>
</evidence>
<feature type="transmembrane region" description="Helical" evidence="7">
    <location>
        <begin position="31"/>
        <end position="51"/>
    </location>
</feature>
<dbReference type="Gene3D" id="3.40.50.720">
    <property type="entry name" value="NAD(P)-binding Rossmann-like Domain"/>
    <property type="match status" value="1"/>
</dbReference>
<keyword evidence="6 7" id="KW-0472">Membrane</keyword>
<proteinExistence type="inferred from homology"/>
<dbReference type="Pfam" id="PF02397">
    <property type="entry name" value="Bac_transf"/>
    <property type="match status" value="1"/>
</dbReference>
<feature type="transmembrane region" description="Helical" evidence="7">
    <location>
        <begin position="71"/>
        <end position="91"/>
    </location>
</feature>
<dbReference type="EMBL" id="FQZD01000025">
    <property type="protein sequence ID" value="SHJ53408.1"/>
    <property type="molecule type" value="Genomic_DNA"/>
</dbReference>
<dbReference type="GO" id="GO:0005886">
    <property type="term" value="C:plasma membrane"/>
    <property type="evidence" value="ECO:0007669"/>
    <property type="project" value="InterPro"/>
</dbReference>
<evidence type="ECO:0000256" key="5">
    <source>
        <dbReference type="ARBA" id="ARBA00022989"/>
    </source>
</evidence>
<feature type="domain" description="Bacterial sugar transferase" evidence="8">
    <location>
        <begin position="296"/>
        <end position="488"/>
    </location>
</feature>
<dbReference type="GO" id="GO:0000271">
    <property type="term" value="P:polysaccharide biosynthetic process"/>
    <property type="evidence" value="ECO:0007669"/>
    <property type="project" value="InterPro"/>
</dbReference>
<evidence type="ECO:0000256" key="1">
    <source>
        <dbReference type="ARBA" id="ARBA00004141"/>
    </source>
</evidence>
<keyword evidence="10" id="KW-1185">Reference proteome</keyword>
<evidence type="ECO:0000256" key="2">
    <source>
        <dbReference type="ARBA" id="ARBA00006464"/>
    </source>
</evidence>
<evidence type="ECO:0000259" key="8">
    <source>
        <dbReference type="Pfam" id="PF02397"/>
    </source>
</evidence>
<dbReference type="PANTHER" id="PTHR30576">
    <property type="entry name" value="COLANIC BIOSYNTHESIS UDP-GLUCOSE LIPID CARRIER TRANSFERASE"/>
    <property type="match status" value="1"/>
</dbReference>
<evidence type="ECO:0000256" key="7">
    <source>
        <dbReference type="SAM" id="Phobius"/>
    </source>
</evidence>
<comment type="subcellular location">
    <subcellularLocation>
        <location evidence="1">Membrane</location>
        <topology evidence="1">Multi-pass membrane protein</topology>
    </subcellularLocation>
</comment>
<reference evidence="9 10" key="1">
    <citation type="submission" date="2016-11" db="EMBL/GenBank/DDBJ databases">
        <authorList>
            <person name="Varghese N."/>
            <person name="Submissions S."/>
        </authorList>
    </citation>
    <scope>NUCLEOTIDE SEQUENCE [LARGE SCALE GENOMIC DNA]</scope>
    <source>
        <strain evidence="9 10">DSM 15287</strain>
    </source>
</reference>
<dbReference type="InterPro" id="IPR003362">
    <property type="entry name" value="Bact_transf"/>
</dbReference>
<dbReference type="GO" id="GO:0016780">
    <property type="term" value="F:phosphotransferase activity, for other substituted phosphate groups"/>
    <property type="evidence" value="ECO:0007669"/>
    <property type="project" value="TreeGrafter"/>
</dbReference>
<dbReference type="Proteomes" id="UP000322917">
    <property type="component" value="Unassembled WGS sequence"/>
</dbReference>
<dbReference type="NCBIfam" id="TIGR03025">
    <property type="entry name" value="EPS_sugtrans"/>
    <property type="match status" value="1"/>
</dbReference>
<accession>A0A1M6K390</accession>
<dbReference type="InterPro" id="IPR017472">
    <property type="entry name" value="Undecaprenyl-P_galact_Ptfrase"/>
</dbReference>
<gene>
    <name evidence="9" type="ORF">SAMN02745170_02759</name>
</gene>
<evidence type="ECO:0000256" key="6">
    <source>
        <dbReference type="ARBA" id="ARBA00023136"/>
    </source>
</evidence>
<keyword evidence="3 9" id="KW-0808">Transferase</keyword>
<feature type="transmembrane region" description="Helical" evidence="7">
    <location>
        <begin position="301"/>
        <end position="322"/>
    </location>
</feature>
<evidence type="ECO:0000256" key="4">
    <source>
        <dbReference type="ARBA" id="ARBA00022692"/>
    </source>
</evidence>
<dbReference type="NCBIfam" id="TIGR03022">
    <property type="entry name" value="WbaP_sugtrans"/>
    <property type="match status" value="1"/>
</dbReference>
<keyword evidence="4 7" id="KW-0812">Transmembrane</keyword>
<dbReference type="InterPro" id="IPR017475">
    <property type="entry name" value="EPS_sugar_tfrase"/>
</dbReference>
<organism evidence="9 10">
    <name type="scientific">Propionispora hippei DSM 15287</name>
    <dbReference type="NCBI Taxonomy" id="1123003"/>
    <lineage>
        <taxon>Bacteria</taxon>
        <taxon>Bacillati</taxon>
        <taxon>Bacillota</taxon>
        <taxon>Negativicutes</taxon>
        <taxon>Selenomonadales</taxon>
        <taxon>Sporomusaceae</taxon>
        <taxon>Propionispora</taxon>
    </lineage>
</organism>
<sequence length="494" mass="56385">MDGMSKNVIIETTSISSESIFSRIGRYSVPMFLALFDYGAIVLSILFAEYIRGDILLYFVPSLEPFHVNNTYTYIIVPIIYLFFLAYGGLYNKRLPLWKSAEVLFKACTYVSALMIVVMYFMKEADVSRIFVCLSWFISFICLVIARYTVKRLLLSGNLWQKPIIVVGAGKTAELLANSFTKDGNLGYKIVGVIEDNCKNKPLTRVYPHVGTFDNADAVIMNSAVEDIIIAVPGLERSELLSLIYRIQPCVKNITIVPDLFGVPLSNMEVEALYNEQTIMLRMKNNLSYWRNRVAKRMFDIVTGIAVLLMVIPVLLLIGIAIKSDSKGPVFHVAKRLGKKGKLFWCFKFRTMYPNADAMLADYFAQSPEAKEEWDKYAKIKGYDPRITKVGIWLRKYSLDELPQIFNVIIGNMSLVGPRPYLPRERARMGYMAHAILETVPGVTGLWQVSGRNEIEFEGRLKMDSWYVRNWSLWQDIVLLLKTLDVVLNKRGAY</sequence>
<name>A0A1M6K390_9FIRM</name>
<dbReference type="AlphaFoldDB" id="A0A1M6K390"/>
<evidence type="ECO:0000256" key="3">
    <source>
        <dbReference type="ARBA" id="ARBA00022679"/>
    </source>
</evidence>